<evidence type="ECO:0000256" key="1">
    <source>
        <dbReference type="ARBA" id="ARBA00004123"/>
    </source>
</evidence>
<protein>
    <recommendedName>
        <fullName evidence="9">Transcriptional activator of proteases prtT</fullName>
    </recommendedName>
    <alternativeName>
        <fullName evidence="10">Zn(2)-C6 zinc finger-containing protein prtT</fullName>
    </alternativeName>
</protein>
<dbReference type="InterPro" id="IPR036864">
    <property type="entry name" value="Zn2-C6_fun-type_DNA-bd_sf"/>
</dbReference>
<evidence type="ECO:0000256" key="5">
    <source>
        <dbReference type="ARBA" id="ARBA00023125"/>
    </source>
</evidence>
<dbReference type="Proteomes" id="UP001175261">
    <property type="component" value="Unassembled WGS sequence"/>
</dbReference>
<dbReference type="GO" id="GO:0008270">
    <property type="term" value="F:zinc ion binding"/>
    <property type="evidence" value="ECO:0007669"/>
    <property type="project" value="InterPro"/>
</dbReference>
<evidence type="ECO:0000256" key="6">
    <source>
        <dbReference type="ARBA" id="ARBA00023163"/>
    </source>
</evidence>
<dbReference type="CDD" id="cd00067">
    <property type="entry name" value="GAL4"/>
    <property type="match status" value="1"/>
</dbReference>
<keyword evidence="3" id="KW-0862">Zinc</keyword>
<evidence type="ECO:0000259" key="12">
    <source>
        <dbReference type="PROSITE" id="PS50048"/>
    </source>
</evidence>
<keyword evidence="2" id="KW-0479">Metal-binding</keyword>
<reference evidence="13" key="1">
    <citation type="submission" date="2022-10" db="EMBL/GenBank/DDBJ databases">
        <title>Determination and structural analysis of whole genome sequence of Sarocladium strictum F4-1.</title>
        <authorList>
            <person name="Hu L."/>
            <person name="Jiang Y."/>
        </authorList>
    </citation>
    <scope>NUCLEOTIDE SEQUENCE</scope>
    <source>
        <strain evidence="13">F4-1</strain>
    </source>
</reference>
<feature type="compositionally biased region" description="Basic and acidic residues" evidence="11">
    <location>
        <begin position="116"/>
        <end position="126"/>
    </location>
</feature>
<organism evidence="13 14">
    <name type="scientific">Sarocladium strictum</name>
    <name type="common">Black bundle disease fungus</name>
    <name type="synonym">Acremonium strictum</name>
    <dbReference type="NCBI Taxonomy" id="5046"/>
    <lineage>
        <taxon>Eukaryota</taxon>
        <taxon>Fungi</taxon>
        <taxon>Dikarya</taxon>
        <taxon>Ascomycota</taxon>
        <taxon>Pezizomycotina</taxon>
        <taxon>Sordariomycetes</taxon>
        <taxon>Hypocreomycetidae</taxon>
        <taxon>Hypocreales</taxon>
        <taxon>Sarocladiaceae</taxon>
        <taxon>Sarocladium</taxon>
    </lineage>
</organism>
<dbReference type="GO" id="GO:0000976">
    <property type="term" value="F:transcription cis-regulatory region binding"/>
    <property type="evidence" value="ECO:0007669"/>
    <property type="project" value="TreeGrafter"/>
</dbReference>
<dbReference type="PROSITE" id="PS00463">
    <property type="entry name" value="ZN2_CY6_FUNGAL_1"/>
    <property type="match status" value="1"/>
</dbReference>
<comment type="similarity">
    <text evidence="8">Belongs to the prtT family.</text>
</comment>
<evidence type="ECO:0000313" key="13">
    <source>
        <dbReference type="EMBL" id="KAK0383027.1"/>
    </source>
</evidence>
<feature type="domain" description="Zn(2)-C6 fungal-type" evidence="12">
    <location>
        <begin position="10"/>
        <end position="42"/>
    </location>
</feature>
<dbReference type="SUPFAM" id="SSF57701">
    <property type="entry name" value="Zn2/Cys6 DNA-binding domain"/>
    <property type="match status" value="1"/>
</dbReference>
<sequence>MPQHRRRVVSCQTCRRLKTRCEVPRGSAICSRCKTLRLPCKLPYDAQSINQTTTVSEIPDPGSPPVLSQTCHCEERLAAVESELEELRSSVRELRHRTAPGTSRTESSSRNPPALDPEHEPHRRASGDAADTATDPPVAPIRVIRKMYTWINGDHEGPQDSIDLPEQVKAKLALKGLGSRLIEVSRKSIPRLHFIQRALDKTVVGEYNLLSVTCLLAGMQVNPSISNTELHTSLYAVLKSGLARVALETPLSLPSLYAMLLTCMLNLNLGYSNTFIDAWLLSGSLILHLTLLLDFAAHRQAPTALWLTEDVKARILTWNSACLQHLKFAIGVGQLSSVRMDLAAHYIDVVKSSDHFQGIDKEVVAELELFILLYRGIVEGDVLARRFESGHSQWRANNLSLRFSDESMALRFASLTFTLLANRWELSQLRQDEIESAAGSRLYDRHIKPILESSQEIIRLVGNQTRQQSLLHTFDFLISAYAHVTLVEFSDHLVDIGETLRLMEEMQSLRKGVYVLEPVSRWATDMMRKRALDTVRSGADVQTDALLGRDSWWPPFEALSSRMESTSQ</sequence>
<evidence type="ECO:0000313" key="14">
    <source>
        <dbReference type="Proteomes" id="UP001175261"/>
    </source>
</evidence>
<keyword evidence="14" id="KW-1185">Reference proteome</keyword>
<dbReference type="GO" id="GO:0005634">
    <property type="term" value="C:nucleus"/>
    <property type="evidence" value="ECO:0007669"/>
    <property type="project" value="UniProtKB-SubCell"/>
</dbReference>
<dbReference type="PROSITE" id="PS50048">
    <property type="entry name" value="ZN2_CY6_FUNGAL_2"/>
    <property type="match status" value="1"/>
</dbReference>
<dbReference type="Pfam" id="PF00172">
    <property type="entry name" value="Zn_clus"/>
    <property type="match status" value="1"/>
</dbReference>
<proteinExistence type="inferred from homology"/>
<comment type="caution">
    <text evidence="13">The sequence shown here is derived from an EMBL/GenBank/DDBJ whole genome shotgun (WGS) entry which is preliminary data.</text>
</comment>
<dbReference type="SMART" id="SM00066">
    <property type="entry name" value="GAL4"/>
    <property type="match status" value="1"/>
</dbReference>
<keyword evidence="7" id="KW-0539">Nucleus</keyword>
<evidence type="ECO:0000256" key="11">
    <source>
        <dbReference type="SAM" id="MobiDB-lite"/>
    </source>
</evidence>
<dbReference type="PANTHER" id="PTHR31845">
    <property type="entry name" value="FINGER DOMAIN PROTEIN, PUTATIVE-RELATED"/>
    <property type="match status" value="1"/>
</dbReference>
<evidence type="ECO:0000256" key="2">
    <source>
        <dbReference type="ARBA" id="ARBA00022723"/>
    </source>
</evidence>
<accession>A0AA39L3Q9</accession>
<gene>
    <name evidence="13" type="ORF">NLU13_8943</name>
</gene>
<name>A0AA39L3Q9_SARSR</name>
<keyword evidence="5" id="KW-0238">DNA-binding</keyword>
<dbReference type="Gene3D" id="4.10.240.10">
    <property type="entry name" value="Zn(2)-C6 fungal-type DNA-binding domain"/>
    <property type="match status" value="1"/>
</dbReference>
<evidence type="ECO:0000256" key="8">
    <source>
        <dbReference type="ARBA" id="ARBA00038134"/>
    </source>
</evidence>
<dbReference type="AlphaFoldDB" id="A0AA39L3Q9"/>
<evidence type="ECO:0000256" key="7">
    <source>
        <dbReference type="ARBA" id="ARBA00023242"/>
    </source>
</evidence>
<dbReference type="EMBL" id="JAPDFR010000009">
    <property type="protein sequence ID" value="KAK0383027.1"/>
    <property type="molecule type" value="Genomic_DNA"/>
</dbReference>
<dbReference type="InterPro" id="IPR051089">
    <property type="entry name" value="prtT"/>
</dbReference>
<feature type="region of interest" description="Disordered" evidence="11">
    <location>
        <begin position="90"/>
        <end position="138"/>
    </location>
</feature>
<dbReference type="InterPro" id="IPR001138">
    <property type="entry name" value="Zn2Cys6_DnaBD"/>
</dbReference>
<evidence type="ECO:0000256" key="9">
    <source>
        <dbReference type="ARBA" id="ARBA00041135"/>
    </source>
</evidence>
<evidence type="ECO:0000256" key="3">
    <source>
        <dbReference type="ARBA" id="ARBA00022833"/>
    </source>
</evidence>
<dbReference type="PANTHER" id="PTHR31845:SF34">
    <property type="entry name" value="TRANSCRIPTIONAL ACTIVATOR OF PROTEASES PRTT"/>
    <property type="match status" value="1"/>
</dbReference>
<dbReference type="GO" id="GO:0000981">
    <property type="term" value="F:DNA-binding transcription factor activity, RNA polymerase II-specific"/>
    <property type="evidence" value="ECO:0007669"/>
    <property type="project" value="InterPro"/>
</dbReference>
<comment type="subcellular location">
    <subcellularLocation>
        <location evidence="1">Nucleus</location>
    </subcellularLocation>
</comment>
<evidence type="ECO:0000256" key="4">
    <source>
        <dbReference type="ARBA" id="ARBA00023015"/>
    </source>
</evidence>
<feature type="compositionally biased region" description="Polar residues" evidence="11">
    <location>
        <begin position="100"/>
        <end position="111"/>
    </location>
</feature>
<keyword evidence="6" id="KW-0804">Transcription</keyword>
<keyword evidence="4" id="KW-0805">Transcription regulation</keyword>
<evidence type="ECO:0000256" key="10">
    <source>
        <dbReference type="ARBA" id="ARBA00042461"/>
    </source>
</evidence>